<dbReference type="Gene3D" id="3.20.20.370">
    <property type="entry name" value="Glycoside hydrolase/deacetylase"/>
    <property type="match status" value="1"/>
</dbReference>
<comment type="caution">
    <text evidence="3">The sequence shown here is derived from an EMBL/GenBank/DDBJ whole genome shotgun (WGS) entry which is preliminary data.</text>
</comment>
<dbReference type="RefSeq" id="WP_271021977.1">
    <property type="nucleotide sequence ID" value="NZ_JAQHXR010000007.1"/>
</dbReference>
<feature type="compositionally biased region" description="Polar residues" evidence="2">
    <location>
        <begin position="18"/>
        <end position="32"/>
    </location>
</feature>
<dbReference type="EMBL" id="JAQHXR010000007">
    <property type="protein sequence ID" value="MDA3969616.1"/>
    <property type="molecule type" value="Genomic_DNA"/>
</dbReference>
<organism evidence="3 4">
    <name type="scientific">Helicobacter ibis</name>
    <dbReference type="NCBI Taxonomy" id="2962633"/>
    <lineage>
        <taxon>Bacteria</taxon>
        <taxon>Pseudomonadati</taxon>
        <taxon>Campylobacterota</taxon>
        <taxon>Epsilonproteobacteria</taxon>
        <taxon>Campylobacterales</taxon>
        <taxon>Helicobacteraceae</taxon>
        <taxon>Helicobacter</taxon>
    </lineage>
</organism>
<feature type="region of interest" description="Disordered" evidence="2">
    <location>
        <begin position="1"/>
        <end position="32"/>
    </location>
</feature>
<evidence type="ECO:0000256" key="2">
    <source>
        <dbReference type="SAM" id="MobiDB-lite"/>
    </source>
</evidence>
<dbReference type="CDD" id="cd10936">
    <property type="entry name" value="CE4_DAC2"/>
    <property type="match status" value="1"/>
</dbReference>
<evidence type="ECO:0000256" key="1">
    <source>
        <dbReference type="SAM" id="Coils"/>
    </source>
</evidence>
<name>A0ABT4VFX3_9HELI</name>
<dbReference type="PANTHER" id="PTHR30105:SF2">
    <property type="entry name" value="DIVERGENT POLYSACCHARIDE DEACETYLASE SUPERFAMILY"/>
    <property type="match status" value="1"/>
</dbReference>
<feature type="compositionally biased region" description="Polar residues" evidence="2">
    <location>
        <begin position="1"/>
        <end position="10"/>
    </location>
</feature>
<feature type="compositionally biased region" description="Polar residues" evidence="2">
    <location>
        <begin position="77"/>
        <end position="86"/>
    </location>
</feature>
<dbReference type="Proteomes" id="UP001210261">
    <property type="component" value="Unassembled WGS sequence"/>
</dbReference>
<feature type="coiled-coil region" evidence="1">
    <location>
        <begin position="35"/>
        <end position="62"/>
    </location>
</feature>
<evidence type="ECO:0000313" key="3">
    <source>
        <dbReference type="EMBL" id="MDA3969616.1"/>
    </source>
</evidence>
<feature type="compositionally biased region" description="Basic and acidic residues" evidence="2">
    <location>
        <begin position="62"/>
        <end position="76"/>
    </location>
</feature>
<dbReference type="PANTHER" id="PTHR30105">
    <property type="entry name" value="UNCHARACTERIZED YIBQ-RELATED"/>
    <property type="match status" value="1"/>
</dbReference>
<sequence>MDITSLNTKQTESEFKDSNNSQATNEDNNLTSTNEKLIEKNIDFLKENIEILQNQTNTTKIEDNNTIKQEPIEPTKQESTQNTNEDSCNRAKPQLAIIIDDVATMQQYNNIKSVPFKLTPSIFPRSKATPNTPQIAKQAPFFMVHLPLEALNFYQKGHRWILTSNTKEEMQTIIDEITRDFPRLEYINNHTGSKFTQTYESLEKLLDILNNEKITFLDSRTSSKTQSAKYYANHNITPQNKCQSVFLKRDIFLDNELDIPKITQNIIDSINLAKKRGYAIAIGHPHKETILALKNATNYIKDSGVELVYVNELVIK</sequence>
<reference evidence="3 4" key="1">
    <citation type="submission" date="2023-01" db="EMBL/GenBank/DDBJ databases">
        <title>Description of Helicobacter ibis sp. nov. isolated from faecal droppings of black-faced ibis (Theristicus melanopis).</title>
        <authorList>
            <person name="Lopez-Cantillo M."/>
            <person name="Vidal-Veuthey B."/>
            <person name="Mella A."/>
            <person name="De La Haba R."/>
            <person name="Collado L."/>
        </authorList>
    </citation>
    <scope>NUCLEOTIDE SEQUENCE [LARGE SCALE GENOMIC DNA]</scope>
    <source>
        <strain evidence="3 4">A82</strain>
    </source>
</reference>
<dbReference type="InterPro" id="IPR006837">
    <property type="entry name" value="Divergent_DAC"/>
</dbReference>
<dbReference type="Pfam" id="PF04748">
    <property type="entry name" value="Polysacc_deac_2"/>
    <property type="match status" value="1"/>
</dbReference>
<accession>A0ABT4VFX3</accession>
<dbReference type="SUPFAM" id="SSF88713">
    <property type="entry name" value="Glycoside hydrolase/deacetylase"/>
    <property type="match status" value="1"/>
</dbReference>
<protein>
    <submittedName>
        <fullName evidence="3">Divergent polysaccharide deacetylase family protein</fullName>
    </submittedName>
</protein>
<proteinExistence type="predicted"/>
<keyword evidence="1" id="KW-0175">Coiled coil</keyword>
<evidence type="ECO:0000313" key="4">
    <source>
        <dbReference type="Proteomes" id="UP001210261"/>
    </source>
</evidence>
<feature type="region of interest" description="Disordered" evidence="2">
    <location>
        <begin position="62"/>
        <end position="88"/>
    </location>
</feature>
<keyword evidence="4" id="KW-1185">Reference proteome</keyword>
<gene>
    <name evidence="3" type="ORF">PF021_08055</name>
</gene>
<dbReference type="InterPro" id="IPR011330">
    <property type="entry name" value="Glyco_hydro/deAcase_b/a-brl"/>
</dbReference>